<keyword evidence="3" id="KW-1185">Reference proteome</keyword>
<gene>
    <name evidence="2" type="ORF">ECRASSUSDP1_LOCUS12745</name>
</gene>
<name>A0AAD1UQV8_EUPCR</name>
<feature type="region of interest" description="Disordered" evidence="1">
    <location>
        <begin position="1"/>
        <end position="33"/>
    </location>
</feature>
<dbReference type="Gene3D" id="1.20.5.170">
    <property type="match status" value="1"/>
</dbReference>
<evidence type="ECO:0008006" key="4">
    <source>
        <dbReference type="Google" id="ProtNLM"/>
    </source>
</evidence>
<organism evidence="2 3">
    <name type="scientific">Euplotes crassus</name>
    <dbReference type="NCBI Taxonomy" id="5936"/>
    <lineage>
        <taxon>Eukaryota</taxon>
        <taxon>Sar</taxon>
        <taxon>Alveolata</taxon>
        <taxon>Ciliophora</taxon>
        <taxon>Intramacronucleata</taxon>
        <taxon>Spirotrichea</taxon>
        <taxon>Hypotrichia</taxon>
        <taxon>Euplotida</taxon>
        <taxon>Euplotidae</taxon>
        <taxon>Moneuplotes</taxon>
    </lineage>
</organism>
<dbReference type="Proteomes" id="UP001295684">
    <property type="component" value="Unassembled WGS sequence"/>
</dbReference>
<proteinExistence type="predicted"/>
<comment type="caution">
    <text evidence="2">The sequence shown here is derived from an EMBL/GenBank/DDBJ whole genome shotgun (WGS) entry which is preliminary data.</text>
</comment>
<reference evidence="2" key="1">
    <citation type="submission" date="2023-07" db="EMBL/GenBank/DDBJ databases">
        <authorList>
            <consortium name="AG Swart"/>
            <person name="Singh M."/>
            <person name="Singh A."/>
            <person name="Seah K."/>
            <person name="Emmerich C."/>
        </authorList>
    </citation>
    <scope>NUCLEOTIDE SEQUENCE</scope>
    <source>
        <strain evidence="2">DP1</strain>
    </source>
</reference>
<evidence type="ECO:0000256" key="1">
    <source>
        <dbReference type="SAM" id="MobiDB-lite"/>
    </source>
</evidence>
<dbReference type="AlphaFoldDB" id="A0AAD1UQV8"/>
<dbReference type="EMBL" id="CAMPGE010012659">
    <property type="protein sequence ID" value="CAI2371422.1"/>
    <property type="molecule type" value="Genomic_DNA"/>
</dbReference>
<feature type="compositionally biased region" description="Polar residues" evidence="1">
    <location>
        <begin position="1"/>
        <end position="16"/>
    </location>
</feature>
<protein>
    <recommendedName>
        <fullName evidence="4">BZIP domain-containing protein</fullName>
    </recommendedName>
</protein>
<evidence type="ECO:0000313" key="3">
    <source>
        <dbReference type="Proteomes" id="UP001295684"/>
    </source>
</evidence>
<evidence type="ECO:0000313" key="2">
    <source>
        <dbReference type="EMBL" id="CAI2371422.1"/>
    </source>
</evidence>
<sequence>MSLSSNTSAVKSSEISTGKELKRSVKPNKLRAKEYRNRKKNYLTKLEEINKKLLEENSMLKKQIWELKKELNTCKSGEELKDSPKLRIEQNEKFAFASLPKMIKEDPENIRHSQIEMALNDLSEWAPDRVEIIKKAFDDILNYMVAKENKCILATVKKMNVSQYINRLGRKRVIKNKCKELDEPGPEEIALNLNLSDSLIEYFKNNGQGFLQTSRIYKKLARQLITVRNAILQAGQEKQKYYEKTNILQSRAKQDFYAITDLIKMLDDSKHLSPHSLWELPVRDPASDCYEGCELSE</sequence>
<accession>A0AAD1UQV8</accession>
<feature type="compositionally biased region" description="Basic residues" evidence="1">
    <location>
        <begin position="24"/>
        <end position="33"/>
    </location>
</feature>